<dbReference type="GO" id="GO:0016740">
    <property type="term" value="F:transferase activity"/>
    <property type="evidence" value="ECO:0007669"/>
    <property type="project" value="UniProtKB-KW"/>
</dbReference>
<feature type="domain" description="Aminoglycoside phosphotransferase" evidence="1">
    <location>
        <begin position="20"/>
        <end position="270"/>
    </location>
</feature>
<dbReference type="AlphaFoldDB" id="A0A858RDW8"/>
<evidence type="ECO:0000313" key="2">
    <source>
        <dbReference type="EMBL" id="QJE94811.1"/>
    </source>
</evidence>
<organism evidence="2 3">
    <name type="scientific">Luteolibacter luteus</name>
    <dbReference type="NCBI Taxonomy" id="2728835"/>
    <lineage>
        <taxon>Bacteria</taxon>
        <taxon>Pseudomonadati</taxon>
        <taxon>Verrucomicrobiota</taxon>
        <taxon>Verrucomicrobiia</taxon>
        <taxon>Verrucomicrobiales</taxon>
        <taxon>Verrucomicrobiaceae</taxon>
        <taxon>Luteolibacter</taxon>
    </lineage>
</organism>
<evidence type="ECO:0000313" key="3">
    <source>
        <dbReference type="Proteomes" id="UP000501812"/>
    </source>
</evidence>
<proteinExistence type="predicted"/>
<dbReference type="Proteomes" id="UP000501812">
    <property type="component" value="Chromosome"/>
</dbReference>
<dbReference type="InterPro" id="IPR011009">
    <property type="entry name" value="Kinase-like_dom_sf"/>
</dbReference>
<protein>
    <submittedName>
        <fullName evidence="2">Aminoglycoside phosphotransferase family protein</fullName>
    </submittedName>
</protein>
<keyword evidence="3" id="KW-1185">Reference proteome</keyword>
<accession>A0A858RDW8</accession>
<name>A0A858RDW8_9BACT</name>
<reference evidence="2 3" key="1">
    <citation type="submission" date="2020-04" db="EMBL/GenBank/DDBJ databases">
        <title>Luteolibacter sp. G-1-1-1 isolated from soil.</title>
        <authorList>
            <person name="Dahal R.H."/>
        </authorList>
    </citation>
    <scope>NUCLEOTIDE SEQUENCE [LARGE SCALE GENOMIC DNA]</scope>
    <source>
        <strain evidence="2 3">G-1-1-1</strain>
    </source>
</reference>
<dbReference type="EMBL" id="CP051774">
    <property type="protein sequence ID" value="QJE94811.1"/>
    <property type="molecule type" value="Genomic_DNA"/>
</dbReference>
<dbReference type="Pfam" id="PF01636">
    <property type="entry name" value="APH"/>
    <property type="match status" value="1"/>
</dbReference>
<gene>
    <name evidence="2" type="ORF">HHL09_03130</name>
</gene>
<sequence>MHDVRHVSALFDMRADFVDAQPYGSGHINDTYCAWYDQAGLRIRYIHQRINHNIFKNPVALMENIERVTSHSLSRLMDVNHPEARRRTLTVVPAVDGKPYAMDRDGNYWRTYPFIERARGYDEIRSNLQAEQAAKAFGEFQKLAADLGGARLHETIPNFHHTPKRLEALEQAIEADIAGRARSCKAEIEFALARANDCRRVTDLITAGVIPERVTHNDTKLNNVLLDDVTSEGVCVIDLDTTMPGSVLYDFGDMVRTATPTTREDEVDLALVGIRLDRFDALVRGYLDSASSFLNRAEIDHLAFSGKLLTLECGIRFLTDYLQGDVYFKTKRPGHNMDRCRSQFAMVKAIEENLDQMEEMVQATAGSTKIVVAA</sequence>
<dbReference type="RefSeq" id="WP_169453032.1">
    <property type="nucleotide sequence ID" value="NZ_CP051774.1"/>
</dbReference>
<dbReference type="KEGG" id="luo:HHL09_03130"/>
<dbReference type="SUPFAM" id="SSF56112">
    <property type="entry name" value="Protein kinase-like (PK-like)"/>
    <property type="match status" value="1"/>
</dbReference>
<keyword evidence="2" id="KW-0808">Transferase</keyword>
<evidence type="ECO:0000259" key="1">
    <source>
        <dbReference type="Pfam" id="PF01636"/>
    </source>
</evidence>
<dbReference type="InterPro" id="IPR002575">
    <property type="entry name" value="Aminoglycoside_PTrfase"/>
</dbReference>
<dbReference type="Gene3D" id="3.90.1200.10">
    <property type="match status" value="1"/>
</dbReference>